<organism evidence="3 4">
    <name type="scientific">Endocarpon pusillum (strain Z07020 / HMAS-L-300199)</name>
    <name type="common">Lichen-forming fungus</name>
    <dbReference type="NCBI Taxonomy" id="1263415"/>
    <lineage>
        <taxon>Eukaryota</taxon>
        <taxon>Fungi</taxon>
        <taxon>Dikarya</taxon>
        <taxon>Ascomycota</taxon>
        <taxon>Pezizomycotina</taxon>
        <taxon>Eurotiomycetes</taxon>
        <taxon>Chaetothyriomycetidae</taxon>
        <taxon>Verrucariales</taxon>
        <taxon>Verrucariaceae</taxon>
        <taxon>Endocarpon</taxon>
    </lineage>
</organism>
<accession>U1GL44</accession>
<dbReference type="SUPFAM" id="SSF57850">
    <property type="entry name" value="RING/U-box"/>
    <property type="match status" value="1"/>
</dbReference>
<dbReference type="RefSeq" id="XP_007801374.1">
    <property type="nucleotide sequence ID" value="XM_007803183.1"/>
</dbReference>
<feature type="region of interest" description="Disordered" evidence="1">
    <location>
        <begin position="440"/>
        <end position="479"/>
    </location>
</feature>
<dbReference type="GeneID" id="19239972"/>
<dbReference type="PANTHER" id="PTHR24006">
    <property type="entry name" value="UBIQUITIN CARBOXYL-TERMINAL HYDROLASE"/>
    <property type="match status" value="1"/>
</dbReference>
<dbReference type="Proteomes" id="UP000019373">
    <property type="component" value="Unassembled WGS sequence"/>
</dbReference>
<dbReference type="InterPro" id="IPR028889">
    <property type="entry name" value="USP"/>
</dbReference>
<feature type="region of interest" description="Disordered" evidence="1">
    <location>
        <begin position="331"/>
        <end position="365"/>
    </location>
</feature>
<dbReference type="GO" id="GO:0016579">
    <property type="term" value="P:protein deubiquitination"/>
    <property type="evidence" value="ECO:0007669"/>
    <property type="project" value="InterPro"/>
</dbReference>
<gene>
    <name evidence="3" type="ORF">EPUS_05019</name>
</gene>
<dbReference type="GO" id="GO:0005829">
    <property type="term" value="C:cytosol"/>
    <property type="evidence" value="ECO:0007669"/>
    <property type="project" value="TreeGrafter"/>
</dbReference>
<dbReference type="EMBL" id="KE721008">
    <property type="protein sequence ID" value="ERF72938.1"/>
    <property type="molecule type" value="Genomic_DNA"/>
</dbReference>
<keyword evidence="4" id="KW-1185">Reference proteome</keyword>
<feature type="compositionally biased region" description="Low complexity" evidence="1">
    <location>
        <begin position="345"/>
        <end position="356"/>
    </location>
</feature>
<name>U1GL44_ENDPU</name>
<dbReference type="GO" id="GO:0005634">
    <property type="term" value="C:nucleus"/>
    <property type="evidence" value="ECO:0007669"/>
    <property type="project" value="TreeGrafter"/>
</dbReference>
<dbReference type="InterPro" id="IPR013083">
    <property type="entry name" value="Znf_RING/FYVE/PHD"/>
</dbReference>
<reference evidence="4" key="1">
    <citation type="journal article" date="2014" name="BMC Genomics">
        <title>Genome characteristics reveal the impact of lichenization on lichen-forming fungus Endocarpon pusillum Hedwig (Verrucariales, Ascomycota).</title>
        <authorList>
            <person name="Wang Y.-Y."/>
            <person name="Liu B."/>
            <person name="Zhang X.-Y."/>
            <person name="Zhou Q.-M."/>
            <person name="Zhang T."/>
            <person name="Li H."/>
            <person name="Yu Y.-F."/>
            <person name="Zhang X.-L."/>
            <person name="Hao X.-Y."/>
            <person name="Wang M."/>
            <person name="Wang L."/>
            <person name="Wei J.-C."/>
        </authorList>
    </citation>
    <scope>NUCLEOTIDE SEQUENCE [LARGE SCALE GENOMIC DNA]</scope>
    <source>
        <strain evidence="4">Z07020 / HMAS-L-300199</strain>
    </source>
</reference>
<feature type="region of interest" description="Disordered" evidence="1">
    <location>
        <begin position="123"/>
        <end position="157"/>
    </location>
</feature>
<feature type="compositionally biased region" description="Low complexity" evidence="1">
    <location>
        <begin position="123"/>
        <end position="134"/>
    </location>
</feature>
<dbReference type="Pfam" id="PF00443">
    <property type="entry name" value="UCH"/>
    <property type="match status" value="1"/>
</dbReference>
<feature type="domain" description="USP" evidence="2">
    <location>
        <begin position="166"/>
        <end position="558"/>
    </location>
</feature>
<proteinExistence type="predicted"/>
<sequence length="568" mass="62018">MSNISTQASSAESPPSTTATSVSTTLDATPGCSHLASHVQSGKDAKKEFANGLAKARRRAQKVDDSQSRALRYHCVQCTEAGGVKQIEIHHAKTQHAFSFSSESSAVYCALCRDMTYDKMAKRPSLAASSSSSDTPKKRKTSEANGDDSYITANSAQRPCGREGARGLFNLGHTCYMNAVIQTMVHNSLLSSFFLGKGHPIHTCSKNEDDEEDVPCVACGFTEIFSESRVAENTQPMAALSLLKASWLAIPEMQGERQQDSHEWYLQIIDKLHECEKPAYDSKGVCRCFIHKAFYGRTSQEIACNKCGFVSRTQEQMLYLALNFQKQLAATTSSNTSGNRKKSEPTPSTSSSTSDPAPAPPPIPTMAACLEDLTTLENLSDDTYSCRGCDKKGQMTKTVRIRKLPAILCMQVNRFQNEIRGGNVVQKKIKGRVQYPLEIDMKPYTTRGGGRRGKGKSNGKNGKEEGSRKGEVEGGGGGGGDDGGFLYELESVIVHEGKAIEQGHYFAFCRAAPPAENKSPSTETGRREWYMFNDAKVTVAAENLVLEQEAYLLFYSLKRICGAGGEKR</sequence>
<dbReference type="GO" id="GO:0004843">
    <property type="term" value="F:cysteine-type deubiquitinase activity"/>
    <property type="evidence" value="ECO:0007669"/>
    <property type="project" value="InterPro"/>
</dbReference>
<dbReference type="OrthoDB" id="289038at2759"/>
<evidence type="ECO:0000256" key="1">
    <source>
        <dbReference type="SAM" id="MobiDB-lite"/>
    </source>
</evidence>
<dbReference type="OMA" id="NVSCNCI"/>
<dbReference type="SUPFAM" id="SSF54001">
    <property type="entry name" value="Cysteine proteinases"/>
    <property type="match status" value="1"/>
</dbReference>
<dbReference type="Gene3D" id="3.90.70.10">
    <property type="entry name" value="Cysteine proteinases"/>
    <property type="match status" value="1"/>
</dbReference>
<dbReference type="InterPro" id="IPR018200">
    <property type="entry name" value="USP_CS"/>
</dbReference>
<feature type="region of interest" description="Disordered" evidence="1">
    <location>
        <begin position="1"/>
        <end position="25"/>
    </location>
</feature>
<dbReference type="eggNOG" id="KOG1867">
    <property type="taxonomic scope" value="Eukaryota"/>
</dbReference>
<dbReference type="PANTHER" id="PTHR24006:SF937">
    <property type="entry name" value="UBIQUITIN CARBOXYL-TERMINAL HYDROLASE"/>
    <property type="match status" value="1"/>
</dbReference>
<dbReference type="HOGENOM" id="CLU_008279_11_2_1"/>
<dbReference type="InterPro" id="IPR038765">
    <property type="entry name" value="Papain-like_cys_pep_sf"/>
</dbReference>
<dbReference type="PROSITE" id="PS50235">
    <property type="entry name" value="USP_3"/>
    <property type="match status" value="1"/>
</dbReference>
<dbReference type="InterPro" id="IPR050164">
    <property type="entry name" value="Peptidase_C19"/>
</dbReference>
<evidence type="ECO:0000313" key="4">
    <source>
        <dbReference type="Proteomes" id="UP000019373"/>
    </source>
</evidence>
<dbReference type="AlphaFoldDB" id="U1GL44"/>
<feature type="compositionally biased region" description="Basic and acidic residues" evidence="1">
    <location>
        <begin position="461"/>
        <end position="472"/>
    </location>
</feature>
<dbReference type="InterPro" id="IPR001394">
    <property type="entry name" value="Peptidase_C19_UCH"/>
</dbReference>
<dbReference type="Gene3D" id="3.30.40.10">
    <property type="entry name" value="Zinc/RING finger domain, C3HC4 (zinc finger)"/>
    <property type="match status" value="1"/>
</dbReference>
<protein>
    <recommendedName>
        <fullName evidence="2">USP domain-containing protein</fullName>
    </recommendedName>
</protein>
<evidence type="ECO:0000313" key="3">
    <source>
        <dbReference type="EMBL" id="ERF72938.1"/>
    </source>
</evidence>
<dbReference type="PROSITE" id="PS00973">
    <property type="entry name" value="USP_2"/>
    <property type="match status" value="1"/>
</dbReference>
<evidence type="ECO:0000259" key="2">
    <source>
        <dbReference type="PROSITE" id="PS50235"/>
    </source>
</evidence>